<evidence type="ECO:0000313" key="2">
    <source>
        <dbReference type="EMBL" id="TXB97594.1"/>
    </source>
</evidence>
<feature type="transmembrane region" description="Helical" evidence="1">
    <location>
        <begin position="24"/>
        <end position="42"/>
    </location>
</feature>
<evidence type="ECO:0000256" key="1">
    <source>
        <dbReference type="SAM" id="Phobius"/>
    </source>
</evidence>
<organism evidence="2 3">
    <name type="scientific">Fusarium oxysporum f. sp. cubense</name>
    <dbReference type="NCBI Taxonomy" id="61366"/>
    <lineage>
        <taxon>Eukaryota</taxon>
        <taxon>Fungi</taxon>
        <taxon>Dikarya</taxon>
        <taxon>Ascomycota</taxon>
        <taxon>Pezizomycotina</taxon>
        <taxon>Sordariomycetes</taxon>
        <taxon>Hypocreomycetidae</taxon>
        <taxon>Hypocreales</taxon>
        <taxon>Nectriaceae</taxon>
        <taxon>Fusarium</taxon>
        <taxon>Fusarium oxysporum species complex</taxon>
    </lineage>
</organism>
<keyword evidence="1" id="KW-1133">Transmembrane helix</keyword>
<name>A0A5C6SFR5_FUSOC</name>
<accession>A0A5C6SFR5</accession>
<reference evidence="2 3" key="1">
    <citation type="submission" date="2019-07" db="EMBL/GenBank/DDBJ databases">
        <title>The First High-Quality Draft Genome Sequence of the Causal Agent of the Current Panama Disease Epidemic.</title>
        <authorList>
            <person name="Warmington R.J."/>
            <person name="Kay W."/>
            <person name="Jeffries A."/>
            <person name="Bebber D."/>
            <person name="Moore K."/>
            <person name="Studholme D.J."/>
        </authorList>
    </citation>
    <scope>NUCLEOTIDE SEQUENCE [LARGE SCALE GENOMIC DNA]</scope>
    <source>
        <strain evidence="2 3">TR4</strain>
    </source>
</reference>
<dbReference type="AlphaFoldDB" id="A0A5C6SFR5"/>
<proteinExistence type="predicted"/>
<evidence type="ECO:0000313" key="3">
    <source>
        <dbReference type="Proteomes" id="UP000321331"/>
    </source>
</evidence>
<keyword evidence="1" id="KW-0472">Membrane</keyword>
<dbReference type="Proteomes" id="UP000321331">
    <property type="component" value="Unassembled WGS sequence"/>
</dbReference>
<dbReference type="EMBL" id="VMNF01000014">
    <property type="protein sequence ID" value="TXB97594.1"/>
    <property type="molecule type" value="Genomic_DNA"/>
</dbReference>
<comment type="caution">
    <text evidence="2">The sequence shown here is derived from an EMBL/GenBank/DDBJ whole genome shotgun (WGS) entry which is preliminary data.</text>
</comment>
<keyword evidence="1" id="KW-0812">Transmembrane</keyword>
<sequence>MAWMPAAFVAKAIICTSCLSIRDLFPPLVTAVIAVIMTALAARRTITSCLRSCPLC</sequence>
<protein>
    <submittedName>
        <fullName evidence="2">Uncharacterized protein</fullName>
    </submittedName>
</protein>
<gene>
    <name evidence="2" type="ORF">FocTR4_00012201</name>
</gene>